<dbReference type="Gene3D" id="3.30.70.330">
    <property type="match status" value="1"/>
</dbReference>
<dbReference type="PROSITE" id="PS50102">
    <property type="entry name" value="RRM"/>
    <property type="match status" value="1"/>
</dbReference>
<evidence type="ECO:0000256" key="2">
    <source>
        <dbReference type="ARBA" id="ARBA00005819"/>
    </source>
</evidence>
<keyword evidence="4" id="KW-0539">Nucleus</keyword>
<sequence>VNFTYLQPANMAKNEPTSSEAVVAAGEHSGDTHTAADTERPSSALPAVLNKKKLQKMQEQYERRGIVYISRIPPHMKPQKLRQLLEPYGQLGRLYLALEDPRLRRKRKEKGANTGKNFTEGWVEFEDKQNAKDAVQLLNGQPMGGKRRSAYFYDLWCLRYLPKFKWDHLTEEINYQKAIKEQRMAVEVSAAKRERDFYLAQVDASKAQAAMLERRRERSGAEATPPADPSGGMPAEQPQAADKPAKPVVVRRYGQRKPKADPILDDGVPSLSGGLLKQLAGRKRPVHARS</sequence>
<dbReference type="GO" id="GO:0000472">
    <property type="term" value="P:endonucleolytic cleavage to generate mature 5'-end of SSU-rRNA from (SSU-rRNA, 5.8S rRNA, LSU-rRNA)"/>
    <property type="evidence" value="ECO:0007669"/>
    <property type="project" value="TreeGrafter"/>
</dbReference>
<dbReference type="GO" id="GO:0000447">
    <property type="term" value="P:endonucleolytic cleavage in ITS1 to separate SSU-rRNA from 5.8S rRNA and LSU-rRNA from tricistronic rRNA transcript (SSU-rRNA, 5.8S rRNA, LSU-rRNA)"/>
    <property type="evidence" value="ECO:0007669"/>
    <property type="project" value="TreeGrafter"/>
</dbReference>
<comment type="subcellular location">
    <subcellularLocation>
        <location evidence="1">Nucleus</location>
        <location evidence="1">Nucleolus</location>
    </subcellularLocation>
</comment>
<protein>
    <recommendedName>
        <fullName evidence="7">RRM domain-containing protein</fullName>
    </recommendedName>
</protein>
<evidence type="ECO:0000256" key="5">
    <source>
        <dbReference type="PROSITE-ProRule" id="PRU00176"/>
    </source>
</evidence>
<evidence type="ECO:0000259" key="7">
    <source>
        <dbReference type="PROSITE" id="PS50102"/>
    </source>
</evidence>
<dbReference type="SUPFAM" id="SSF54928">
    <property type="entry name" value="RNA-binding domain, RBD"/>
    <property type="match status" value="1"/>
</dbReference>
<dbReference type="CDD" id="cd12263">
    <property type="entry name" value="RRM_ABT1_like"/>
    <property type="match status" value="1"/>
</dbReference>
<dbReference type="PANTHER" id="PTHR12311">
    <property type="entry name" value="ACTIVATOR OF BASAL TRANSCRIPTION 1"/>
    <property type="match status" value="1"/>
</dbReference>
<accession>A0A1D2A2A6</accession>
<dbReference type="InterPro" id="IPR034353">
    <property type="entry name" value="ABT1/ESF2_RRM"/>
</dbReference>
<keyword evidence="3 5" id="KW-0694">RNA-binding</keyword>
<dbReference type="GO" id="GO:0005730">
    <property type="term" value="C:nucleolus"/>
    <property type="evidence" value="ECO:0007669"/>
    <property type="project" value="UniProtKB-SubCell"/>
</dbReference>
<feature type="compositionally biased region" description="Basic and acidic residues" evidence="6">
    <location>
        <begin position="28"/>
        <end position="40"/>
    </location>
</feature>
<evidence type="ECO:0000256" key="3">
    <source>
        <dbReference type="ARBA" id="ARBA00022884"/>
    </source>
</evidence>
<dbReference type="GO" id="GO:0034462">
    <property type="term" value="P:small-subunit processome assembly"/>
    <property type="evidence" value="ECO:0007669"/>
    <property type="project" value="TreeGrafter"/>
</dbReference>
<feature type="compositionally biased region" description="Basic residues" evidence="6">
    <location>
        <begin position="280"/>
        <end position="290"/>
    </location>
</feature>
<evidence type="ECO:0000256" key="1">
    <source>
        <dbReference type="ARBA" id="ARBA00004604"/>
    </source>
</evidence>
<dbReference type="InterPro" id="IPR035979">
    <property type="entry name" value="RBD_domain_sf"/>
</dbReference>
<evidence type="ECO:0000256" key="6">
    <source>
        <dbReference type="SAM" id="MobiDB-lite"/>
    </source>
</evidence>
<reference evidence="8" key="1">
    <citation type="submission" date="2015-08" db="EMBL/GenBank/DDBJ databases">
        <authorList>
            <person name="Babu N.S."/>
            <person name="Beckwith C.J."/>
            <person name="Beseler K.G."/>
            <person name="Brison A."/>
            <person name="Carone J.V."/>
            <person name="Caskin T.P."/>
            <person name="Diamond M."/>
            <person name="Durham M.E."/>
            <person name="Foxe J.M."/>
            <person name="Go M."/>
            <person name="Henderson B.A."/>
            <person name="Jones I.B."/>
            <person name="McGettigan J.A."/>
            <person name="Micheletti S.J."/>
            <person name="Nasrallah M.E."/>
            <person name="Ortiz D."/>
            <person name="Piller C.R."/>
            <person name="Privatt S.R."/>
            <person name="Schneider S.L."/>
            <person name="Sharp S."/>
            <person name="Smith T.C."/>
            <person name="Stanton J.D."/>
            <person name="Ullery H.E."/>
            <person name="Wilson R.J."/>
            <person name="Serrano M.G."/>
            <person name="Buck G."/>
            <person name="Lee V."/>
            <person name="Wang Y."/>
            <person name="Carvalho R."/>
            <person name="Voegtly L."/>
            <person name="Shi R."/>
            <person name="Duckworth R."/>
            <person name="Johnson A."/>
            <person name="Loviza R."/>
            <person name="Walstead R."/>
            <person name="Shah Z."/>
            <person name="Kiflezghi M."/>
            <person name="Wade K."/>
            <person name="Ball S.L."/>
            <person name="Bradley K.W."/>
            <person name="Asai D.J."/>
            <person name="Bowman C.A."/>
            <person name="Russell D.A."/>
            <person name="Pope W.H."/>
            <person name="Jacobs-Sera D."/>
            <person name="Hendrix R.W."/>
            <person name="Hatfull G.F."/>
        </authorList>
    </citation>
    <scope>NUCLEOTIDE SEQUENCE</scope>
</reference>
<feature type="domain" description="RRM" evidence="7">
    <location>
        <begin position="65"/>
        <end position="147"/>
    </location>
</feature>
<evidence type="ECO:0000256" key="4">
    <source>
        <dbReference type="ARBA" id="ARBA00023242"/>
    </source>
</evidence>
<proteinExistence type="inferred from homology"/>
<feature type="region of interest" description="Disordered" evidence="6">
    <location>
        <begin position="209"/>
        <end position="290"/>
    </location>
</feature>
<dbReference type="AlphaFoldDB" id="A0A1D2A2A6"/>
<dbReference type="GO" id="GO:0003723">
    <property type="term" value="F:RNA binding"/>
    <property type="evidence" value="ECO:0007669"/>
    <property type="project" value="UniProtKB-UniRule"/>
</dbReference>
<name>A0A1D2A2A6_AUXPR</name>
<gene>
    <name evidence="8" type="ORF">g.17266</name>
</gene>
<feature type="non-terminal residue" evidence="8">
    <location>
        <position position="1"/>
    </location>
</feature>
<evidence type="ECO:0000313" key="8">
    <source>
        <dbReference type="EMBL" id="JAT73329.1"/>
    </source>
</evidence>
<dbReference type="PANTHER" id="PTHR12311:SF7">
    <property type="entry name" value="ACTIVATOR OF BASAL TRANSCRIPTION 1"/>
    <property type="match status" value="1"/>
</dbReference>
<dbReference type="SMART" id="SM00360">
    <property type="entry name" value="RRM"/>
    <property type="match status" value="1"/>
</dbReference>
<dbReference type="Pfam" id="PF00076">
    <property type="entry name" value="RRM_1"/>
    <property type="match status" value="1"/>
</dbReference>
<dbReference type="EMBL" id="GDKF01005293">
    <property type="protein sequence ID" value="JAT73329.1"/>
    <property type="molecule type" value="Transcribed_RNA"/>
</dbReference>
<feature type="region of interest" description="Disordered" evidence="6">
    <location>
        <begin position="7"/>
        <end position="46"/>
    </location>
</feature>
<organism evidence="8">
    <name type="scientific">Auxenochlorella protothecoides</name>
    <name type="common">Green microalga</name>
    <name type="synonym">Chlorella protothecoides</name>
    <dbReference type="NCBI Taxonomy" id="3075"/>
    <lineage>
        <taxon>Eukaryota</taxon>
        <taxon>Viridiplantae</taxon>
        <taxon>Chlorophyta</taxon>
        <taxon>core chlorophytes</taxon>
        <taxon>Trebouxiophyceae</taxon>
        <taxon>Chlorellales</taxon>
        <taxon>Chlorellaceae</taxon>
        <taxon>Auxenochlorella</taxon>
    </lineage>
</organism>
<comment type="similarity">
    <text evidence="2">Belongs to the ESF2/ABP1 family.</text>
</comment>
<dbReference type="InterPro" id="IPR012677">
    <property type="entry name" value="Nucleotide-bd_a/b_plait_sf"/>
</dbReference>
<dbReference type="InterPro" id="IPR039119">
    <property type="entry name" value="ABT1/Esf2"/>
</dbReference>
<dbReference type="GO" id="GO:0000480">
    <property type="term" value="P:endonucleolytic cleavage in 5'-ETS of tricistronic rRNA transcript (SSU-rRNA, 5.8S rRNA, LSU-rRNA)"/>
    <property type="evidence" value="ECO:0007669"/>
    <property type="project" value="TreeGrafter"/>
</dbReference>
<dbReference type="InterPro" id="IPR000504">
    <property type="entry name" value="RRM_dom"/>
</dbReference>